<protein>
    <submittedName>
        <fullName evidence="1">Uncharacterized protein</fullName>
    </submittedName>
</protein>
<comment type="caution">
    <text evidence="1">The sequence shown here is derived from an EMBL/GenBank/DDBJ whole genome shotgun (WGS) entry which is preliminary data.</text>
</comment>
<dbReference type="EMBL" id="VISQ01000001">
    <property type="protein sequence ID" value="TVZ71955.1"/>
    <property type="molecule type" value="Genomic_DNA"/>
</dbReference>
<accession>A0A542BPT1</accession>
<evidence type="ECO:0000313" key="1">
    <source>
        <dbReference type="EMBL" id="TVZ71955.1"/>
    </source>
</evidence>
<reference evidence="1" key="2">
    <citation type="submission" date="2019-08" db="EMBL/GenBank/DDBJ databases">
        <title>Investigation of anaerobic lignin degradation for improved lignocellulosic biofuels.</title>
        <authorList>
            <person name="Deangelis K.PhD."/>
        </authorList>
    </citation>
    <scope>NUCLEOTIDE SEQUENCE [LARGE SCALE GENOMIC DNA]</scope>
    <source>
        <strain evidence="1">128R</strain>
    </source>
</reference>
<organism evidence="1">
    <name type="scientific">Serratia fonticola</name>
    <dbReference type="NCBI Taxonomy" id="47917"/>
    <lineage>
        <taxon>Bacteria</taxon>
        <taxon>Pseudomonadati</taxon>
        <taxon>Pseudomonadota</taxon>
        <taxon>Gammaproteobacteria</taxon>
        <taxon>Enterobacterales</taxon>
        <taxon>Yersiniaceae</taxon>
        <taxon>Serratia</taxon>
    </lineage>
</organism>
<dbReference type="AlphaFoldDB" id="A0A542BPT1"/>
<sequence length="66" mass="7193">MNAEVGSPCGIMNTVSIHGKVSLLQTAEYLGEISKYMFLSTRGNYVTSILKPDPVTVRKFVNLLCG</sequence>
<name>A0A542BPT1_SERFO</name>
<proteinExistence type="predicted"/>
<gene>
    <name evidence="1" type="ORF">FHU10_4613</name>
</gene>
<reference evidence="1" key="1">
    <citation type="submission" date="2019-06" db="EMBL/GenBank/DDBJ databases">
        <authorList>
            <person name="Deangelis K."/>
            <person name="Huntemann M."/>
            <person name="Clum A."/>
            <person name="Pillay M."/>
            <person name="Palaniappan K."/>
            <person name="Varghese N."/>
            <person name="Mikhailova N."/>
            <person name="Stamatis D."/>
            <person name="Reddy T."/>
            <person name="Daum C."/>
            <person name="Shapiro N."/>
            <person name="Ivanova N."/>
            <person name="Kyrpides N."/>
            <person name="Woyke T."/>
        </authorList>
    </citation>
    <scope>NUCLEOTIDE SEQUENCE [LARGE SCALE GENOMIC DNA]</scope>
    <source>
        <strain evidence="1">128R</strain>
    </source>
</reference>